<dbReference type="SUPFAM" id="SSF55920">
    <property type="entry name" value="Creatinase/aminopeptidase"/>
    <property type="match status" value="1"/>
</dbReference>
<dbReference type="GO" id="GO:0070006">
    <property type="term" value="F:metalloaminopeptidase activity"/>
    <property type="evidence" value="ECO:0007669"/>
    <property type="project" value="UniProtKB-UniRule"/>
</dbReference>
<comment type="catalytic activity">
    <reaction evidence="6 7">
        <text>Release of N-terminal amino acids, preferentially methionine, from peptides and arylamides.</text>
        <dbReference type="EC" id="3.4.11.18"/>
    </reaction>
</comment>
<dbReference type="EC" id="3.4.11.18" evidence="6 7"/>
<keyword evidence="4 6" id="KW-0479">Metal-binding</keyword>
<dbReference type="InterPro" id="IPR036005">
    <property type="entry name" value="Creatinase/aminopeptidase-like"/>
</dbReference>
<comment type="cofactor">
    <cofactor evidence="6">
        <name>Co(2+)</name>
        <dbReference type="ChEBI" id="CHEBI:48828"/>
    </cofactor>
    <cofactor evidence="6">
        <name>Zn(2+)</name>
        <dbReference type="ChEBI" id="CHEBI:29105"/>
    </cofactor>
    <cofactor evidence="6">
        <name>Mn(2+)</name>
        <dbReference type="ChEBI" id="CHEBI:29035"/>
    </cofactor>
    <cofactor evidence="6">
        <name>Fe(2+)</name>
        <dbReference type="ChEBI" id="CHEBI:29033"/>
    </cofactor>
    <text evidence="6">Binds 2 divalent metal cations per subunit. Has a high-affinity and a low affinity metal-binding site. The true nature of the physiological cofactor is under debate. The enzyme is active with cobalt, zinc, manganese or divalent iron ions. Most likely, methionine aminopeptidases function as mononuclear Fe(2+)-metalloproteases under physiological conditions, and the catalytically relevant metal-binding site has been assigned to the histidine-containing high-affinity site.</text>
</comment>
<dbReference type="PANTHER" id="PTHR43330:SF27">
    <property type="entry name" value="METHIONINE AMINOPEPTIDASE"/>
    <property type="match status" value="1"/>
</dbReference>
<feature type="binding site" evidence="6">
    <location>
        <position position="205"/>
    </location>
    <ligand>
        <name>a divalent metal cation</name>
        <dbReference type="ChEBI" id="CHEBI:60240"/>
        <label>2</label>
        <note>catalytic</note>
    </ligand>
</feature>
<feature type="binding site" evidence="6">
    <location>
        <position position="172"/>
    </location>
    <ligand>
        <name>a divalent metal cation</name>
        <dbReference type="ChEBI" id="CHEBI:60240"/>
        <label>2</label>
        <note>catalytic</note>
    </ligand>
</feature>
<evidence type="ECO:0000256" key="7">
    <source>
        <dbReference type="RuleBase" id="RU003653"/>
    </source>
</evidence>
<feature type="binding site" evidence="6">
    <location>
        <position position="236"/>
    </location>
    <ligand>
        <name>a divalent metal cation</name>
        <dbReference type="ChEBI" id="CHEBI:60240"/>
        <label>1</label>
    </ligand>
</feature>
<dbReference type="GO" id="GO:0005829">
    <property type="term" value="C:cytosol"/>
    <property type="evidence" value="ECO:0007669"/>
    <property type="project" value="TreeGrafter"/>
</dbReference>
<protein>
    <recommendedName>
        <fullName evidence="6 7">Methionine aminopeptidase</fullName>
        <shortName evidence="6">MAP</shortName>
        <shortName evidence="6">MetAP</shortName>
        <ecNumber evidence="6 7">3.4.11.18</ecNumber>
    </recommendedName>
    <alternativeName>
        <fullName evidence="6">Peptidase M</fullName>
    </alternativeName>
</protein>
<evidence type="ECO:0000256" key="3">
    <source>
        <dbReference type="ARBA" id="ARBA00022670"/>
    </source>
</evidence>
<dbReference type="CDD" id="cd01086">
    <property type="entry name" value="MetAP1"/>
    <property type="match status" value="1"/>
</dbReference>
<feature type="binding site" evidence="6">
    <location>
        <position position="109"/>
    </location>
    <ligand>
        <name>a divalent metal cation</name>
        <dbReference type="ChEBI" id="CHEBI:60240"/>
        <label>2</label>
        <note>catalytic</note>
    </ligand>
</feature>
<dbReference type="InterPro" id="IPR002467">
    <property type="entry name" value="Pept_M24A_MAP1"/>
</dbReference>
<dbReference type="Gene3D" id="3.90.230.10">
    <property type="entry name" value="Creatinase/methionine aminopeptidase superfamily"/>
    <property type="match status" value="1"/>
</dbReference>
<gene>
    <name evidence="6 9" type="primary">map</name>
    <name evidence="9" type="ORF">EJE24_18360</name>
</gene>
<feature type="domain" description="Peptidase M24" evidence="8">
    <location>
        <begin position="16"/>
        <end position="243"/>
    </location>
</feature>
<evidence type="ECO:0000259" key="8">
    <source>
        <dbReference type="Pfam" id="PF00557"/>
    </source>
</evidence>
<keyword evidence="5 6" id="KW-0378">Hydrolase</keyword>
<dbReference type="PANTHER" id="PTHR43330">
    <property type="entry name" value="METHIONINE AMINOPEPTIDASE"/>
    <property type="match status" value="1"/>
</dbReference>
<evidence type="ECO:0000256" key="6">
    <source>
        <dbReference type="HAMAP-Rule" id="MF_01974"/>
    </source>
</evidence>
<dbReference type="EMBL" id="RWHU01000007">
    <property type="protein sequence ID" value="RSK65303.1"/>
    <property type="molecule type" value="Genomic_DNA"/>
</dbReference>
<feature type="binding site" evidence="6">
    <location>
        <position position="98"/>
    </location>
    <ligand>
        <name>a divalent metal cation</name>
        <dbReference type="ChEBI" id="CHEBI:60240"/>
        <label>1</label>
    </ligand>
</feature>
<evidence type="ECO:0000256" key="2">
    <source>
        <dbReference type="ARBA" id="ARBA00022438"/>
    </source>
</evidence>
<dbReference type="HAMAP" id="MF_01974">
    <property type="entry name" value="MetAP_1"/>
    <property type="match status" value="1"/>
</dbReference>
<keyword evidence="3 6" id="KW-0645">Protease</keyword>
<dbReference type="GO" id="GO:0006508">
    <property type="term" value="P:proteolysis"/>
    <property type="evidence" value="ECO:0007669"/>
    <property type="project" value="UniProtKB-KW"/>
</dbReference>
<dbReference type="Proteomes" id="UP000276389">
    <property type="component" value="Unassembled WGS sequence"/>
</dbReference>
<name>A0A428LLS6_9ENTR</name>
<comment type="subunit">
    <text evidence="6">Monomer.</text>
</comment>
<keyword evidence="2 6" id="KW-0031">Aminopeptidase</keyword>
<evidence type="ECO:0000313" key="9">
    <source>
        <dbReference type="EMBL" id="RSK65303.1"/>
    </source>
</evidence>
<dbReference type="InterPro" id="IPR000994">
    <property type="entry name" value="Pept_M24"/>
</dbReference>
<evidence type="ECO:0000256" key="4">
    <source>
        <dbReference type="ARBA" id="ARBA00022723"/>
    </source>
</evidence>
<feature type="binding site" evidence="6">
    <location>
        <position position="179"/>
    </location>
    <ligand>
        <name>substrate</name>
    </ligand>
</feature>
<comment type="similarity">
    <text evidence="6">Belongs to the peptidase M24A family. Methionine aminopeptidase type 1 subfamily.</text>
</comment>
<organism evidence="9 10">
    <name type="scientific">Enterobacter huaxiensis</name>
    <dbReference type="NCBI Taxonomy" id="2494702"/>
    <lineage>
        <taxon>Bacteria</taxon>
        <taxon>Pseudomonadati</taxon>
        <taxon>Pseudomonadota</taxon>
        <taxon>Gammaproteobacteria</taxon>
        <taxon>Enterobacterales</taxon>
        <taxon>Enterobacteriaceae</taxon>
        <taxon>Enterobacter</taxon>
    </lineage>
</organism>
<comment type="function">
    <text evidence="1 6">Removes the N-terminal methionine from nascent proteins. The N-terminal methionine is often cleaved when the second residue in the primary sequence is small and uncharged (Met-Ala-, Cys, Gly, Pro, Ser, Thr, or Val). Requires deformylation of the N(alpha)-formylated initiator methionine before it can be hydrolyzed.</text>
</comment>
<dbReference type="NCBIfam" id="TIGR00500">
    <property type="entry name" value="met_pdase_I"/>
    <property type="match status" value="1"/>
</dbReference>
<dbReference type="PRINTS" id="PR00599">
    <property type="entry name" value="MAPEPTIDASE"/>
</dbReference>
<dbReference type="Pfam" id="PF00557">
    <property type="entry name" value="Peptidase_M24"/>
    <property type="match status" value="1"/>
</dbReference>
<evidence type="ECO:0000256" key="5">
    <source>
        <dbReference type="ARBA" id="ARBA00022801"/>
    </source>
</evidence>
<sequence>MPSIIIKTADELARQRHAGELLASVFTMLDGFIAPGVTTIAINNRVEDFIVNTLRSRPASKGQYDFPYVLNTSVNEVVCHGIPKESEHLKSGSIVNVDITLEKDGLIADSSKMYLIGDVSPLARRLVKKTYEAMWKGIEAVKPGATLGDIGHAIQSHVESNGYSVVREYCGHGVGKEMHEEPQVLHYGKPGEGAVLKEGMVFTIEPMVNQGDSRIKTKKDGWTVVTRDKKLSAQWEHTIAVTADGYEVLTLRPDETLPN</sequence>
<comment type="caution">
    <text evidence="9">The sequence shown here is derived from an EMBL/GenBank/DDBJ whole genome shotgun (WGS) entry which is preliminary data.</text>
</comment>
<dbReference type="GO" id="GO:0004239">
    <property type="term" value="F:initiator methionyl aminopeptidase activity"/>
    <property type="evidence" value="ECO:0007669"/>
    <property type="project" value="UniProtKB-UniRule"/>
</dbReference>
<dbReference type="InterPro" id="IPR001714">
    <property type="entry name" value="Pept_M24_MAP"/>
</dbReference>
<feature type="binding site" evidence="6">
    <location>
        <position position="236"/>
    </location>
    <ligand>
        <name>a divalent metal cation</name>
        <dbReference type="ChEBI" id="CHEBI:60240"/>
        <label>2</label>
        <note>catalytic</note>
    </ligand>
</feature>
<feature type="binding site" evidence="6">
    <location>
        <position position="109"/>
    </location>
    <ligand>
        <name>a divalent metal cation</name>
        <dbReference type="ChEBI" id="CHEBI:60240"/>
        <label>1</label>
    </ligand>
</feature>
<evidence type="ECO:0000313" key="10">
    <source>
        <dbReference type="Proteomes" id="UP000276389"/>
    </source>
</evidence>
<feature type="binding site" evidence="6">
    <location>
        <position position="80"/>
    </location>
    <ligand>
        <name>substrate</name>
    </ligand>
</feature>
<proteinExistence type="inferred from homology"/>
<dbReference type="GO" id="GO:0046872">
    <property type="term" value="F:metal ion binding"/>
    <property type="evidence" value="ECO:0007669"/>
    <property type="project" value="UniProtKB-UniRule"/>
</dbReference>
<reference evidence="9 10" key="1">
    <citation type="submission" date="2018-12" db="EMBL/GenBank/DDBJ databases">
        <title>The Genome Submission of two Enterobacter spp. strains.</title>
        <authorList>
            <person name="Wu W."/>
            <person name="Wei L."/>
            <person name="Feng Y."/>
            <person name="Zong Z."/>
        </authorList>
    </citation>
    <scope>NUCLEOTIDE SEQUENCE [LARGE SCALE GENOMIC DNA]</scope>
    <source>
        <strain evidence="9 10">WCHEHu045002</strain>
    </source>
</reference>
<dbReference type="RefSeq" id="WP_125915191.1">
    <property type="nucleotide sequence ID" value="NZ_RWHU01000007.1"/>
</dbReference>
<accession>A0A428LLS6</accession>
<dbReference type="PROSITE" id="PS00680">
    <property type="entry name" value="MAP_1"/>
    <property type="match status" value="1"/>
</dbReference>
<evidence type="ECO:0000256" key="1">
    <source>
        <dbReference type="ARBA" id="ARBA00002521"/>
    </source>
</evidence>
<dbReference type="AlphaFoldDB" id="A0A428LLS6"/>